<dbReference type="GO" id="GO:0042953">
    <property type="term" value="P:lipoprotein transport"/>
    <property type="evidence" value="ECO:0007669"/>
    <property type="project" value="TreeGrafter"/>
</dbReference>
<evidence type="ECO:0000259" key="5">
    <source>
        <dbReference type="Pfam" id="PF05351"/>
    </source>
</evidence>
<dbReference type="GO" id="GO:0008289">
    <property type="term" value="F:lipid binding"/>
    <property type="evidence" value="ECO:0007669"/>
    <property type="project" value="UniProtKB-KW"/>
</dbReference>
<organism evidence="6 7">
    <name type="scientific">Macrostomum lignano</name>
    <dbReference type="NCBI Taxonomy" id="282301"/>
    <lineage>
        <taxon>Eukaryota</taxon>
        <taxon>Metazoa</taxon>
        <taxon>Spiralia</taxon>
        <taxon>Lophotrochozoa</taxon>
        <taxon>Platyhelminthes</taxon>
        <taxon>Rhabditophora</taxon>
        <taxon>Macrostomorpha</taxon>
        <taxon>Macrostomida</taxon>
        <taxon>Macrostomidae</taxon>
        <taxon>Macrostomum</taxon>
    </lineage>
</organism>
<dbReference type="Gene3D" id="2.70.50.40">
    <property type="entry name" value="GMP phosphodiesterase, delta subunit"/>
    <property type="match status" value="1"/>
</dbReference>
<dbReference type="AlphaFoldDB" id="A0A1I8FAS8"/>
<dbReference type="SUPFAM" id="SSF81296">
    <property type="entry name" value="E set domains"/>
    <property type="match status" value="1"/>
</dbReference>
<dbReference type="InterPro" id="IPR008015">
    <property type="entry name" value="PDED_dom"/>
</dbReference>
<sequence length="112" mass="13853">KNTVQLRTNANKYEIEFTRFKLRDLVSVRSCSKFQNRQIRNRIHSRRPGDHQIRMIERHYFRDRLLKSFDFDFWLCYTAFKKHRRAYLRISESNAGGRRRVDSFYFVNDRLS</sequence>
<dbReference type="WBParaSite" id="maker-unitig_27417-snap-gene-0.1-mRNA-1">
    <property type="protein sequence ID" value="maker-unitig_27417-snap-gene-0.1-mRNA-1"/>
    <property type="gene ID" value="maker-unitig_27417-snap-gene-0.1"/>
</dbReference>
<comment type="similarity">
    <text evidence="1">Belongs to the PDE6D/unc-119 family.</text>
</comment>
<dbReference type="PANTHER" id="PTHR12951">
    <property type="entry name" value="RETINAL PROTEIN 4"/>
    <property type="match status" value="1"/>
</dbReference>
<keyword evidence="4" id="KW-0446">Lipid-binding</keyword>
<keyword evidence="6" id="KW-1185">Reference proteome</keyword>
<keyword evidence="3" id="KW-0653">Protein transport</keyword>
<reference evidence="7" key="1">
    <citation type="submission" date="2016-11" db="UniProtKB">
        <authorList>
            <consortium name="WormBaseParasite"/>
        </authorList>
    </citation>
    <scope>IDENTIFICATION</scope>
</reference>
<protein>
    <submittedName>
        <fullName evidence="7">GMP_PDE_delta domain-containing protein</fullName>
    </submittedName>
</protein>
<dbReference type="GO" id="GO:0005929">
    <property type="term" value="C:cilium"/>
    <property type="evidence" value="ECO:0007669"/>
    <property type="project" value="TreeGrafter"/>
</dbReference>
<dbReference type="Proteomes" id="UP000095280">
    <property type="component" value="Unplaced"/>
</dbReference>
<dbReference type="GO" id="GO:0060271">
    <property type="term" value="P:cilium assembly"/>
    <property type="evidence" value="ECO:0007669"/>
    <property type="project" value="TreeGrafter"/>
</dbReference>
<dbReference type="Pfam" id="PF05351">
    <property type="entry name" value="GMP_PDE_delta"/>
    <property type="match status" value="1"/>
</dbReference>
<evidence type="ECO:0000256" key="2">
    <source>
        <dbReference type="ARBA" id="ARBA00022448"/>
    </source>
</evidence>
<dbReference type="InterPro" id="IPR037036">
    <property type="entry name" value="PDED_dom_sf"/>
</dbReference>
<feature type="domain" description="GMP phosphodiesterase delta subunit" evidence="5">
    <location>
        <begin position="52"/>
        <end position="78"/>
    </location>
</feature>
<evidence type="ECO:0000256" key="3">
    <source>
        <dbReference type="ARBA" id="ARBA00022927"/>
    </source>
</evidence>
<dbReference type="InterPro" id="IPR014756">
    <property type="entry name" value="Ig_E-set"/>
</dbReference>
<evidence type="ECO:0000313" key="7">
    <source>
        <dbReference type="WBParaSite" id="maker-unitig_27417-snap-gene-0.1-mRNA-1"/>
    </source>
</evidence>
<proteinExistence type="inferred from homology"/>
<accession>A0A1I8FAS8</accession>
<dbReference type="GO" id="GO:0007399">
    <property type="term" value="P:nervous system development"/>
    <property type="evidence" value="ECO:0007669"/>
    <property type="project" value="TreeGrafter"/>
</dbReference>
<name>A0A1I8FAS8_9PLAT</name>
<evidence type="ECO:0000256" key="4">
    <source>
        <dbReference type="ARBA" id="ARBA00023121"/>
    </source>
</evidence>
<dbReference type="InterPro" id="IPR051519">
    <property type="entry name" value="PDE6D_unc-119_myristoyl-bd"/>
</dbReference>
<evidence type="ECO:0000313" key="6">
    <source>
        <dbReference type="Proteomes" id="UP000095280"/>
    </source>
</evidence>
<dbReference type="PANTHER" id="PTHR12951:SF1">
    <property type="entry name" value="PROTEIN UNC-119 HOMOLOG"/>
    <property type="match status" value="1"/>
</dbReference>
<keyword evidence="2" id="KW-0813">Transport</keyword>
<evidence type="ECO:0000256" key="1">
    <source>
        <dbReference type="ARBA" id="ARBA00008102"/>
    </source>
</evidence>